<feature type="domain" description="Clp R" evidence="8">
    <location>
        <begin position="1"/>
        <end position="92"/>
    </location>
</feature>
<dbReference type="CDD" id="cd00009">
    <property type="entry name" value="AAA"/>
    <property type="match status" value="1"/>
</dbReference>
<keyword evidence="4 6" id="KW-0143">Chaperone</keyword>
<dbReference type="Pfam" id="PF02861">
    <property type="entry name" value="Clp_N"/>
    <property type="match status" value="1"/>
</dbReference>
<dbReference type="PRINTS" id="PR00300">
    <property type="entry name" value="CLPPROTEASEA"/>
</dbReference>
<comment type="similarity">
    <text evidence="6">Belongs to the ClpA/ClpB family.</text>
</comment>
<comment type="caution">
    <text evidence="9">The sequence shown here is derived from an EMBL/GenBank/DDBJ whole genome shotgun (WGS) entry which is preliminary data.</text>
</comment>
<evidence type="ECO:0000256" key="6">
    <source>
        <dbReference type="RuleBase" id="RU004432"/>
    </source>
</evidence>
<dbReference type="FunFam" id="3.40.50.300:FF:000010">
    <property type="entry name" value="Chaperone clpB 1, putative"/>
    <property type="match status" value="1"/>
</dbReference>
<dbReference type="CDD" id="cd19499">
    <property type="entry name" value="RecA-like_ClpB_Hsp104-like"/>
    <property type="match status" value="1"/>
</dbReference>
<dbReference type="InterPro" id="IPR018368">
    <property type="entry name" value="ClpA/B_CS1"/>
</dbReference>
<evidence type="ECO:0000256" key="3">
    <source>
        <dbReference type="ARBA" id="ARBA00022840"/>
    </source>
</evidence>
<evidence type="ECO:0000259" key="8">
    <source>
        <dbReference type="PROSITE" id="PS51903"/>
    </source>
</evidence>
<feature type="coiled-coil region" evidence="7">
    <location>
        <begin position="583"/>
        <end position="640"/>
    </location>
</feature>
<name>A0A7V3ZW48_UNCW3</name>
<reference evidence="9" key="1">
    <citation type="journal article" date="2020" name="mSystems">
        <title>Genome- and Community-Level Interaction Insights into Carbon Utilization and Element Cycling Functions of Hydrothermarchaeota in Hydrothermal Sediment.</title>
        <authorList>
            <person name="Zhou Z."/>
            <person name="Liu Y."/>
            <person name="Xu W."/>
            <person name="Pan J."/>
            <person name="Luo Z.H."/>
            <person name="Li M."/>
        </authorList>
    </citation>
    <scope>NUCLEOTIDE SEQUENCE [LARGE SCALE GENOMIC DNA]</scope>
    <source>
        <strain evidence="9">SpSt-69</strain>
    </source>
</reference>
<keyword evidence="1 5" id="KW-0677">Repeat</keyword>
<dbReference type="PROSITE" id="PS51903">
    <property type="entry name" value="CLP_R"/>
    <property type="match status" value="1"/>
</dbReference>
<dbReference type="Pfam" id="PF10431">
    <property type="entry name" value="ClpB_D2-small"/>
    <property type="match status" value="1"/>
</dbReference>
<sequence length="1022" mass="117753">MSFFGTLQFILKNYNFQKHIHLEVEMKSKRVEEILNFAKASAEERKDFIVDTDHLLLALFKVKEQNPFRKWLLEHDVNPDAAEREIEKIISNLHNQISKITDSFKEALLSKKEELSERHGVSFAKSIMEAFLDHLLTQLEKEAKGERERDFATIRVRRWVPARTRTFSIFEDFFSDFFEEFFPSESTGNWVMREETIRVPRSFVNKIREVCRQHSLDEESTNKVIYDLTDMEDRMLSTLIDLYHNGIDSRRIVLRLKYETTGKSPETKNSFYLEKILRDAEKDGEITISGIIDALKNNTSSVGGFYLSQLLQSLQNIRRENMKDVKSELQEIEKPDLEKYTVDLTKLAKEGKLDPVIGREQEIEQMIEILSRRQKNNPVLVGKAGVGKTAIVEGLAQKIVKGEVPEQLKNKKILQLDMAGLLAGTRYRGDFEERLKNVINGVKEAGNIILFIDEIHNIVGAGRAEGAMDAGNILKPALARGEFQVIGATTPEEYRKYIEKDPALERRFQPIWVEEPNIESTIQILKGLKTKYEEHHQVQISDEAIEAAVKLSHRYVQDRNLPDKAIDALDQACARKAIKERGAPVDKSKIESLEAKIKELEEEAEKLDKEGKIEEWEKVIDELKKLKKELQKAKNQQKETAKPVVTYEDVAEIISRWTGIPVSKMMEEEKDKLLNMESYLHKRVVAQDEAITAVSESIRRARAGISDPRRPLGTFLFLGPTGVGKTELAKTLAEFLFGNEDALIRLDMSEFKEEHSIAKLIGAPPGYVGYEEGGKLTEAVRRKPYSVILLDEIEKAHPRVFDLFLQVLDDGRLTDSQGRTVSFRNTVIIMTSNIGSEYLREASSKFNTKYEKILSEMQALEEKKKANLIDEKHYKEELERLKKEREALEKEFEEDFNRAKELVLESVHRYFRPEFLNRIDEIVVFHPLKWDQILSIVDILIDNLRKRLAEKNIKLKLSDSARALIARKGFDATMGARPLKRLIQKEIENKLSSMLLKNEFKEGDTILIDAKGNEFEIKKAEE</sequence>
<evidence type="ECO:0000256" key="7">
    <source>
        <dbReference type="SAM" id="Coils"/>
    </source>
</evidence>
<dbReference type="InterPro" id="IPR003593">
    <property type="entry name" value="AAA+_ATPase"/>
</dbReference>
<dbReference type="SMART" id="SM00382">
    <property type="entry name" value="AAA"/>
    <property type="match status" value="2"/>
</dbReference>
<dbReference type="PANTHER" id="PTHR11638:SF18">
    <property type="entry name" value="HEAT SHOCK PROTEIN 104"/>
    <property type="match status" value="1"/>
</dbReference>
<dbReference type="InterPro" id="IPR004176">
    <property type="entry name" value="Clp_R_N"/>
</dbReference>
<organism evidence="9">
    <name type="scientific">candidate division WOR-3 bacterium</name>
    <dbReference type="NCBI Taxonomy" id="2052148"/>
    <lineage>
        <taxon>Bacteria</taxon>
        <taxon>Bacteria division WOR-3</taxon>
    </lineage>
</organism>
<evidence type="ECO:0000313" key="9">
    <source>
        <dbReference type="EMBL" id="HGL16770.1"/>
    </source>
</evidence>
<dbReference type="Pfam" id="PF07724">
    <property type="entry name" value="AAA_2"/>
    <property type="match status" value="1"/>
</dbReference>
<evidence type="ECO:0000256" key="2">
    <source>
        <dbReference type="ARBA" id="ARBA00022741"/>
    </source>
</evidence>
<dbReference type="InterPro" id="IPR041546">
    <property type="entry name" value="ClpA/ClpB_AAA_lid"/>
</dbReference>
<dbReference type="GO" id="GO:0016887">
    <property type="term" value="F:ATP hydrolysis activity"/>
    <property type="evidence" value="ECO:0007669"/>
    <property type="project" value="InterPro"/>
</dbReference>
<dbReference type="Gene3D" id="1.10.8.60">
    <property type="match status" value="2"/>
</dbReference>
<proteinExistence type="inferred from homology"/>
<dbReference type="InterPro" id="IPR003959">
    <property type="entry name" value="ATPase_AAA_core"/>
</dbReference>
<dbReference type="FunFam" id="1.10.8.60:FF:000017">
    <property type="entry name" value="ATP-dependent chaperone ClpB"/>
    <property type="match status" value="1"/>
</dbReference>
<evidence type="ECO:0000256" key="4">
    <source>
        <dbReference type="ARBA" id="ARBA00023186"/>
    </source>
</evidence>
<protein>
    <submittedName>
        <fullName evidence="9">AAA family ATPase</fullName>
    </submittedName>
</protein>
<dbReference type="Gene3D" id="4.10.860.10">
    <property type="entry name" value="UVR domain"/>
    <property type="match status" value="1"/>
</dbReference>
<dbReference type="InterPro" id="IPR036628">
    <property type="entry name" value="Clp_N_dom_sf"/>
</dbReference>
<dbReference type="Gene3D" id="3.40.50.300">
    <property type="entry name" value="P-loop containing nucleotide triphosphate hydrolases"/>
    <property type="match status" value="2"/>
</dbReference>
<dbReference type="SUPFAM" id="SSF81923">
    <property type="entry name" value="Double Clp-N motif"/>
    <property type="match status" value="1"/>
</dbReference>
<dbReference type="GO" id="GO:0034605">
    <property type="term" value="P:cellular response to heat"/>
    <property type="evidence" value="ECO:0007669"/>
    <property type="project" value="TreeGrafter"/>
</dbReference>
<dbReference type="PANTHER" id="PTHR11638">
    <property type="entry name" value="ATP-DEPENDENT CLP PROTEASE"/>
    <property type="match status" value="1"/>
</dbReference>
<dbReference type="AlphaFoldDB" id="A0A7V3ZW48"/>
<dbReference type="Pfam" id="PF17871">
    <property type="entry name" value="AAA_lid_9"/>
    <property type="match status" value="1"/>
</dbReference>
<gene>
    <name evidence="9" type="ORF">ENU66_00265</name>
</gene>
<evidence type="ECO:0000256" key="1">
    <source>
        <dbReference type="ARBA" id="ARBA00022737"/>
    </source>
</evidence>
<dbReference type="GO" id="GO:0005524">
    <property type="term" value="F:ATP binding"/>
    <property type="evidence" value="ECO:0007669"/>
    <property type="project" value="UniProtKB-KW"/>
</dbReference>
<dbReference type="SUPFAM" id="SSF52540">
    <property type="entry name" value="P-loop containing nucleoside triphosphate hydrolases"/>
    <property type="match status" value="2"/>
</dbReference>
<dbReference type="InterPro" id="IPR001270">
    <property type="entry name" value="ClpA/B"/>
</dbReference>
<evidence type="ECO:0000256" key="5">
    <source>
        <dbReference type="PROSITE-ProRule" id="PRU01251"/>
    </source>
</evidence>
<dbReference type="PROSITE" id="PS00870">
    <property type="entry name" value="CLPAB_1"/>
    <property type="match status" value="1"/>
</dbReference>
<dbReference type="InterPro" id="IPR028299">
    <property type="entry name" value="ClpA/B_CS2"/>
</dbReference>
<dbReference type="InterPro" id="IPR050130">
    <property type="entry name" value="ClpA_ClpB"/>
</dbReference>
<feature type="coiled-coil region" evidence="7">
    <location>
        <begin position="843"/>
        <end position="905"/>
    </location>
</feature>
<dbReference type="InterPro" id="IPR027417">
    <property type="entry name" value="P-loop_NTPase"/>
</dbReference>
<dbReference type="PROSITE" id="PS00871">
    <property type="entry name" value="CLPAB_2"/>
    <property type="match status" value="1"/>
</dbReference>
<keyword evidence="2 6" id="KW-0547">Nucleotide-binding</keyword>
<dbReference type="EMBL" id="DTDJ01000003">
    <property type="protein sequence ID" value="HGL16770.1"/>
    <property type="molecule type" value="Genomic_DNA"/>
</dbReference>
<dbReference type="Pfam" id="PF00004">
    <property type="entry name" value="AAA"/>
    <property type="match status" value="1"/>
</dbReference>
<dbReference type="FunFam" id="3.40.50.300:FF:000025">
    <property type="entry name" value="ATP-dependent Clp protease subunit"/>
    <property type="match status" value="1"/>
</dbReference>
<keyword evidence="3 6" id="KW-0067">ATP-binding</keyword>
<dbReference type="GO" id="GO:0005737">
    <property type="term" value="C:cytoplasm"/>
    <property type="evidence" value="ECO:0007669"/>
    <property type="project" value="TreeGrafter"/>
</dbReference>
<accession>A0A7V3ZW48</accession>
<dbReference type="InterPro" id="IPR019489">
    <property type="entry name" value="Clp_ATPase_C"/>
</dbReference>
<dbReference type="SMART" id="SM01086">
    <property type="entry name" value="ClpB_D2-small"/>
    <property type="match status" value="1"/>
</dbReference>
<dbReference type="Gene3D" id="1.10.1780.10">
    <property type="entry name" value="Clp, N-terminal domain"/>
    <property type="match status" value="1"/>
</dbReference>
<keyword evidence="7" id="KW-0175">Coiled coil</keyword>